<sequence length="163" mass="17280">MFASRLVRAQKFVVGMGIKDLTGSQAAIKKTINFAQPGDHITALHIPRMVPEMMLSSMADPGEACEDTIDMLAGMPAKTALKLQSMIEETAKEEMQRSGKDIPIKFQVASPVTNVKPALLEACKAEKADFLVLGAGVGGNGSMPLYAISQAKGLTVCVVSEAE</sequence>
<dbReference type="Gene3D" id="3.40.50.620">
    <property type="entry name" value="HUPs"/>
    <property type="match status" value="1"/>
</dbReference>
<reference evidence="1" key="1">
    <citation type="submission" date="2021-01" db="EMBL/GenBank/DDBJ databases">
        <authorList>
            <person name="Corre E."/>
            <person name="Pelletier E."/>
            <person name="Niang G."/>
            <person name="Scheremetjew M."/>
            <person name="Finn R."/>
            <person name="Kale V."/>
            <person name="Holt S."/>
            <person name="Cochrane G."/>
            <person name="Meng A."/>
            <person name="Brown T."/>
            <person name="Cohen L."/>
        </authorList>
    </citation>
    <scope>NUCLEOTIDE SEQUENCE</scope>
</reference>
<name>A0A7S0ZM07_NOCSC</name>
<evidence type="ECO:0000313" key="1">
    <source>
        <dbReference type="EMBL" id="CAD8826052.1"/>
    </source>
</evidence>
<dbReference type="AlphaFoldDB" id="A0A7S0ZM07"/>
<dbReference type="InterPro" id="IPR014729">
    <property type="entry name" value="Rossmann-like_a/b/a_fold"/>
</dbReference>
<accession>A0A7S0ZM07</accession>
<gene>
    <name evidence="1" type="ORF">NSCI0253_LOCUS398</name>
</gene>
<dbReference type="EMBL" id="HBFQ01000638">
    <property type="protein sequence ID" value="CAD8826052.1"/>
    <property type="molecule type" value="Transcribed_RNA"/>
</dbReference>
<proteinExistence type="predicted"/>
<dbReference type="SUPFAM" id="SSF52402">
    <property type="entry name" value="Adenine nucleotide alpha hydrolases-like"/>
    <property type="match status" value="1"/>
</dbReference>
<evidence type="ECO:0008006" key="2">
    <source>
        <dbReference type="Google" id="ProtNLM"/>
    </source>
</evidence>
<protein>
    <recommendedName>
        <fullName evidence="2">UspA domain-containing protein</fullName>
    </recommendedName>
</protein>
<organism evidence="1">
    <name type="scientific">Noctiluca scintillans</name>
    <name type="common">Sea sparkle</name>
    <name type="synonym">Red tide dinoflagellate</name>
    <dbReference type="NCBI Taxonomy" id="2966"/>
    <lineage>
        <taxon>Eukaryota</taxon>
        <taxon>Sar</taxon>
        <taxon>Alveolata</taxon>
        <taxon>Dinophyceae</taxon>
        <taxon>Noctilucales</taxon>
        <taxon>Noctilucaceae</taxon>
        <taxon>Noctiluca</taxon>
    </lineage>
</organism>